<feature type="active site" evidence="4">
    <location>
        <position position="465"/>
    </location>
</feature>
<reference evidence="9" key="1">
    <citation type="submission" date="2024-01" db="EMBL/GenBank/DDBJ databases">
        <authorList>
            <person name="Webb A."/>
        </authorList>
    </citation>
    <scope>NUCLEOTIDE SEQUENCE</scope>
    <source>
        <strain evidence="9">Pm1</strain>
    </source>
</reference>
<feature type="region of interest" description="Disordered" evidence="6">
    <location>
        <begin position="718"/>
        <end position="756"/>
    </location>
</feature>
<dbReference type="EMBL" id="CAKLBY020000188">
    <property type="protein sequence ID" value="CAK7932176.1"/>
    <property type="molecule type" value="Genomic_DNA"/>
</dbReference>
<evidence type="ECO:0000313" key="9">
    <source>
        <dbReference type="EMBL" id="CAK7932176.1"/>
    </source>
</evidence>
<dbReference type="Proteomes" id="UP001162060">
    <property type="component" value="Unassembled WGS sequence"/>
</dbReference>
<evidence type="ECO:0000256" key="3">
    <source>
        <dbReference type="ARBA" id="ARBA00022801"/>
    </source>
</evidence>
<dbReference type="GO" id="GO:0006282">
    <property type="term" value="P:regulation of DNA repair"/>
    <property type="evidence" value="ECO:0007669"/>
    <property type="project" value="InterPro"/>
</dbReference>
<gene>
    <name evidence="9" type="ORF">PM001_LOCUS17326</name>
</gene>
<feature type="domain" description="PARG catalytic Macro" evidence="7">
    <location>
        <begin position="428"/>
        <end position="622"/>
    </location>
</feature>
<comment type="similarity">
    <text evidence="1">Belongs to the poly(ADP-ribose) glycohydrolase family.</text>
</comment>
<evidence type="ECO:0000256" key="2">
    <source>
        <dbReference type="ARBA" id="ARBA00012255"/>
    </source>
</evidence>
<organism evidence="9 10">
    <name type="scientific">Peronospora matthiolae</name>
    <dbReference type="NCBI Taxonomy" id="2874970"/>
    <lineage>
        <taxon>Eukaryota</taxon>
        <taxon>Sar</taxon>
        <taxon>Stramenopiles</taxon>
        <taxon>Oomycota</taxon>
        <taxon>Peronosporomycetes</taxon>
        <taxon>Peronosporales</taxon>
        <taxon>Peronosporaceae</taxon>
        <taxon>Peronospora</taxon>
    </lineage>
</organism>
<dbReference type="PANTHER" id="PTHR12837:SF0">
    <property type="entry name" value="POLY(ADP-RIBOSE) GLYCOHYDROLASE"/>
    <property type="match status" value="1"/>
</dbReference>
<accession>A0AAV1UC64</accession>
<dbReference type="Pfam" id="PF05028">
    <property type="entry name" value="PARG_cat_C"/>
    <property type="match status" value="1"/>
</dbReference>
<dbReference type="GO" id="GO:0005737">
    <property type="term" value="C:cytoplasm"/>
    <property type="evidence" value="ECO:0007669"/>
    <property type="project" value="TreeGrafter"/>
</dbReference>
<dbReference type="InterPro" id="IPR007724">
    <property type="entry name" value="Poly_GlycHdrlase"/>
</dbReference>
<dbReference type="GO" id="GO:0009225">
    <property type="term" value="P:nucleotide-sugar metabolic process"/>
    <property type="evidence" value="ECO:0007669"/>
    <property type="project" value="TreeGrafter"/>
</dbReference>
<proteinExistence type="inferred from homology"/>
<evidence type="ECO:0000259" key="8">
    <source>
        <dbReference type="Pfam" id="PF20811"/>
    </source>
</evidence>
<feature type="domain" description="PARG helical" evidence="8">
    <location>
        <begin position="219"/>
        <end position="387"/>
    </location>
</feature>
<evidence type="ECO:0000256" key="5">
    <source>
        <dbReference type="PIRSR" id="PIRSR607724-2"/>
    </source>
</evidence>
<feature type="active site" evidence="4">
    <location>
        <position position="447"/>
    </location>
</feature>
<feature type="binding site" evidence="5">
    <location>
        <position position="505"/>
    </location>
    <ligand>
        <name>substrate</name>
    </ligand>
</feature>
<evidence type="ECO:0000256" key="4">
    <source>
        <dbReference type="PIRSR" id="PIRSR607724-1"/>
    </source>
</evidence>
<feature type="active site" evidence="4">
    <location>
        <position position="466"/>
    </location>
</feature>
<dbReference type="GO" id="GO:0005975">
    <property type="term" value="P:carbohydrate metabolic process"/>
    <property type="evidence" value="ECO:0007669"/>
    <property type="project" value="InterPro"/>
</dbReference>
<dbReference type="GO" id="GO:0004649">
    <property type="term" value="F:poly(ADP-ribose) glycohydrolase activity"/>
    <property type="evidence" value="ECO:0007669"/>
    <property type="project" value="UniProtKB-EC"/>
</dbReference>
<feature type="binding site" evidence="5">
    <location>
        <position position="464"/>
    </location>
    <ligand>
        <name>substrate</name>
    </ligand>
</feature>
<dbReference type="InterPro" id="IPR048362">
    <property type="entry name" value="PARG_helical"/>
</dbReference>
<dbReference type="InterPro" id="IPR046372">
    <property type="entry name" value="PARG_cat_C"/>
</dbReference>
<evidence type="ECO:0000256" key="6">
    <source>
        <dbReference type="SAM" id="MobiDB-lite"/>
    </source>
</evidence>
<sequence length="756" mass="86194">MSPTFSLNGAMFTFHCLSPLEQEEVTTILQHHNGTLYDATKVSSATGFVFVITSYWADCEYNSASQKSVPTILFEPVTRFWLLETLRLKRWLRRDSHPFFQPPPRPVDLWLQYPMEYQDARQVEKKVGIPREVEEEMTQNKPESCQPRAIHDTDHRMRLSCSPNFLFRNEVPLWPYISAYLAQPICNMDELATRLHVLTLSDPRRRFNCLEYAVNELLTREEQITFFKDVLPQMARLVLDLPQMFPTPPLLLTPLEGNDPTDDAISDSNVSTTEARARVMTRSCRFSKLEVLTLVCGCFFGIFPDQDIGRSTPSRKANRRGYDTGTDVIRFPCFTAIRLFSAPGNMGKLVVLKGQKIRCILQYFLRVVPLSISKRELLEKEVIDFTRIGVHLPLAPERMSAEQMAKDLFTVVQNSMQQDNGNQPRLYAARCVSDTPIEELDYHLQIDFANKFAGGGVLTSGCVQEEIRFLLSPELLVSCLVFAKLEPHEAFVIHGTERYCTHEGYGGSFVCHGNFEDITRFQVMPDGNIRRNCVIVGMDATDYGSAQVERQYTRGHIWRELVKAYAGFAYPEASNGELNWPVASGNWGCGVFKGDRELKFLIQWLAASLHRRELVYVLFESDSYLQTMVDPLLTLATSSAARKCEVLPWLMAFLLDETNFDRKMRTKGSVLTHALCSLEQALASFRAQVLSHENDLQCTQVSRSPLVLPASRTKELSKIDSSRSQELMNETMTKKSKTMKTASHQSTLRDHFVPEE</sequence>
<dbReference type="EC" id="3.2.1.143" evidence="2"/>
<feature type="compositionally biased region" description="Basic and acidic residues" evidence="6">
    <location>
        <begin position="747"/>
        <end position="756"/>
    </location>
</feature>
<comment type="caution">
    <text evidence="9">The sequence shown here is derived from an EMBL/GenBank/DDBJ whole genome shotgun (WGS) entry which is preliminary data.</text>
</comment>
<protein>
    <recommendedName>
        <fullName evidence="2">poly(ADP-ribose) glycohydrolase</fullName>
        <ecNumber evidence="2">3.2.1.143</ecNumber>
    </recommendedName>
</protein>
<dbReference type="GO" id="GO:1990966">
    <property type="term" value="P:ATP generation from poly-ADP-D-ribose"/>
    <property type="evidence" value="ECO:0007669"/>
    <property type="project" value="TreeGrafter"/>
</dbReference>
<evidence type="ECO:0000256" key="1">
    <source>
        <dbReference type="ARBA" id="ARBA00009545"/>
    </source>
</evidence>
<dbReference type="GO" id="GO:0005634">
    <property type="term" value="C:nucleus"/>
    <property type="evidence" value="ECO:0007669"/>
    <property type="project" value="TreeGrafter"/>
</dbReference>
<evidence type="ECO:0000259" key="7">
    <source>
        <dbReference type="Pfam" id="PF05028"/>
    </source>
</evidence>
<keyword evidence="3" id="KW-0378">Hydrolase</keyword>
<name>A0AAV1UC64_9STRA</name>
<dbReference type="Pfam" id="PF20811">
    <property type="entry name" value="PARG_cat_N"/>
    <property type="match status" value="1"/>
</dbReference>
<dbReference type="AlphaFoldDB" id="A0AAV1UC64"/>
<evidence type="ECO:0000313" key="10">
    <source>
        <dbReference type="Proteomes" id="UP001162060"/>
    </source>
</evidence>
<dbReference type="PANTHER" id="PTHR12837">
    <property type="entry name" value="POLY ADP-RIBOSE GLYCOHYDROLASE"/>
    <property type="match status" value="1"/>
</dbReference>
<feature type="binding site" evidence="5">
    <location>
        <position position="450"/>
    </location>
    <ligand>
        <name>substrate</name>
    </ligand>
</feature>